<keyword evidence="2" id="KW-0808">Transferase</keyword>
<protein>
    <submittedName>
        <fullName evidence="2">C-5 cytosine-specific DNA methylase</fullName>
    </submittedName>
</protein>
<dbReference type="PANTHER" id="PTHR46098">
    <property type="entry name" value="TRNA (CYTOSINE(38)-C(5))-METHYLTRANSFERASE"/>
    <property type="match status" value="1"/>
</dbReference>
<sequence length="273" mass="31420">MASAGVLQWYWWHAVFSAQSRRQRHRCGKLRHKTMSLMSLPAQLRHRPFQVTLDSNKVDIDSYNADAWLLSPPVSRILDKTSDTHAILVEILEKNNFVTQEFILSPLQFGLPYSRPRYYCLAKRKPLSFEVPKFNNQLFRTPGPLLGQTESTMEKEQLQSPEYWDELPFRPLLLWHNTALCARTVVGYILKSDHADIVYPHSKRYCCFTKSYYRYVKGTGSLLATVQMLDITVTGAVVAPKDVLVVNEGGMKTIRDEKSYAFPRLLSSCNPFP</sequence>
<evidence type="ECO:0000313" key="3">
    <source>
        <dbReference type="Proteomes" id="UP000823775"/>
    </source>
</evidence>
<name>A0ABS8WVN8_DATST</name>
<dbReference type="InterPro" id="IPR029063">
    <property type="entry name" value="SAM-dependent_MTases_sf"/>
</dbReference>
<gene>
    <name evidence="2" type="primary">DNMT2_1</name>
    <name evidence="2" type="ORF">HAX54_010072</name>
</gene>
<proteinExistence type="predicted"/>
<evidence type="ECO:0000256" key="1">
    <source>
        <dbReference type="ARBA" id="ARBA00022691"/>
    </source>
</evidence>
<dbReference type="Proteomes" id="UP000823775">
    <property type="component" value="Unassembled WGS sequence"/>
</dbReference>
<keyword evidence="3" id="KW-1185">Reference proteome</keyword>
<dbReference type="EMBL" id="JACEIK010015497">
    <property type="protein sequence ID" value="MCE3217022.1"/>
    <property type="molecule type" value="Genomic_DNA"/>
</dbReference>
<keyword evidence="1" id="KW-0949">S-adenosyl-L-methionine</keyword>
<dbReference type="GO" id="GO:0032259">
    <property type="term" value="P:methylation"/>
    <property type="evidence" value="ECO:0007669"/>
    <property type="project" value="UniProtKB-KW"/>
</dbReference>
<dbReference type="SUPFAM" id="SSF53335">
    <property type="entry name" value="S-adenosyl-L-methionine-dependent methyltransferases"/>
    <property type="match status" value="1"/>
</dbReference>
<comment type="caution">
    <text evidence="2">The sequence shown here is derived from an EMBL/GenBank/DDBJ whole genome shotgun (WGS) entry which is preliminary data.</text>
</comment>
<dbReference type="Gene3D" id="3.40.50.150">
    <property type="entry name" value="Vaccinia Virus protein VP39"/>
    <property type="match status" value="1"/>
</dbReference>
<dbReference type="InterPro" id="IPR050750">
    <property type="entry name" value="C5-MTase"/>
</dbReference>
<organism evidence="2 3">
    <name type="scientific">Datura stramonium</name>
    <name type="common">Jimsonweed</name>
    <name type="synonym">Common thornapple</name>
    <dbReference type="NCBI Taxonomy" id="4076"/>
    <lineage>
        <taxon>Eukaryota</taxon>
        <taxon>Viridiplantae</taxon>
        <taxon>Streptophyta</taxon>
        <taxon>Embryophyta</taxon>
        <taxon>Tracheophyta</taxon>
        <taxon>Spermatophyta</taxon>
        <taxon>Magnoliopsida</taxon>
        <taxon>eudicotyledons</taxon>
        <taxon>Gunneridae</taxon>
        <taxon>Pentapetalae</taxon>
        <taxon>asterids</taxon>
        <taxon>lamiids</taxon>
        <taxon>Solanales</taxon>
        <taxon>Solanaceae</taxon>
        <taxon>Solanoideae</taxon>
        <taxon>Datureae</taxon>
        <taxon>Datura</taxon>
    </lineage>
</organism>
<accession>A0ABS8WVN8</accession>
<reference evidence="2 3" key="1">
    <citation type="journal article" date="2021" name="BMC Genomics">
        <title>Datura genome reveals duplications of psychoactive alkaloid biosynthetic genes and high mutation rate following tissue culture.</title>
        <authorList>
            <person name="Rajewski A."/>
            <person name="Carter-House D."/>
            <person name="Stajich J."/>
            <person name="Litt A."/>
        </authorList>
    </citation>
    <scope>NUCLEOTIDE SEQUENCE [LARGE SCALE GENOMIC DNA]</scope>
    <source>
        <strain evidence="2">AR-01</strain>
    </source>
</reference>
<evidence type="ECO:0000313" key="2">
    <source>
        <dbReference type="EMBL" id="MCE3217022.1"/>
    </source>
</evidence>
<dbReference type="PANTHER" id="PTHR46098:SF1">
    <property type="entry name" value="TRNA (CYTOSINE(38)-C(5))-METHYLTRANSFERASE"/>
    <property type="match status" value="1"/>
</dbReference>
<keyword evidence="2" id="KW-0489">Methyltransferase</keyword>
<dbReference type="GO" id="GO:0008168">
    <property type="term" value="F:methyltransferase activity"/>
    <property type="evidence" value="ECO:0007669"/>
    <property type="project" value="UniProtKB-KW"/>
</dbReference>
<dbReference type="Gene3D" id="3.90.120.10">
    <property type="entry name" value="DNA Methylase, subunit A, domain 2"/>
    <property type="match status" value="1"/>
</dbReference>